<sequence>MQLPTQKIFYFRVLILVFALINASLIIDYWVYCNKIGFKNEIVWDILVGHAVSLLLTPISAFVALGTRPRWLSVNYRFCSMLLVAAVLLVAKSHNLYRYLEQHAEHNRICSTASDDIIICRTEQKTLFSFVMSMNEAPCAFFLAFLVIVEAIVTLRMDKRAQDTSKLAATQDLESSQSAQKA</sequence>
<keyword evidence="3" id="KW-1185">Reference proteome</keyword>
<dbReference type="OrthoDB" id="2406845at2759"/>
<feature type="transmembrane region" description="Helical" evidence="1">
    <location>
        <begin position="74"/>
        <end position="91"/>
    </location>
</feature>
<protein>
    <submittedName>
        <fullName evidence="2">Uncharacterized protein</fullName>
    </submittedName>
</protein>
<feature type="transmembrane region" description="Helical" evidence="1">
    <location>
        <begin position="9"/>
        <end position="30"/>
    </location>
</feature>
<organism evidence="2 3">
    <name type="scientific">Linnemannia hyalina</name>
    <dbReference type="NCBI Taxonomy" id="64524"/>
    <lineage>
        <taxon>Eukaryota</taxon>
        <taxon>Fungi</taxon>
        <taxon>Fungi incertae sedis</taxon>
        <taxon>Mucoromycota</taxon>
        <taxon>Mortierellomycotina</taxon>
        <taxon>Mortierellomycetes</taxon>
        <taxon>Mortierellales</taxon>
        <taxon>Mortierellaceae</taxon>
        <taxon>Linnemannia</taxon>
    </lineage>
</organism>
<keyword evidence="1" id="KW-1133">Transmembrane helix</keyword>
<comment type="caution">
    <text evidence="2">The sequence shown here is derived from an EMBL/GenBank/DDBJ whole genome shotgun (WGS) entry which is preliminary data.</text>
</comment>
<keyword evidence="1" id="KW-0472">Membrane</keyword>
<feature type="transmembrane region" description="Helical" evidence="1">
    <location>
        <begin position="42"/>
        <end position="67"/>
    </location>
</feature>
<dbReference type="EMBL" id="JAHRHY010000028">
    <property type="protein sequence ID" value="KAG9060899.1"/>
    <property type="molecule type" value="Genomic_DNA"/>
</dbReference>
<reference evidence="2" key="1">
    <citation type="submission" date="2021-06" db="EMBL/GenBank/DDBJ databases">
        <title>Genome Sequence of Mortierella hyaline Strain SCG-10, a Cold-Adapted, Nitrate-Reducing Fungus Isolated from Soil in Minnesota, USA.</title>
        <authorList>
            <person name="Aldossari N."/>
        </authorList>
    </citation>
    <scope>NUCLEOTIDE SEQUENCE</scope>
    <source>
        <strain evidence="2">SCG-10</strain>
    </source>
</reference>
<feature type="transmembrane region" description="Helical" evidence="1">
    <location>
        <begin position="140"/>
        <end position="157"/>
    </location>
</feature>
<evidence type="ECO:0000313" key="2">
    <source>
        <dbReference type="EMBL" id="KAG9060899.1"/>
    </source>
</evidence>
<evidence type="ECO:0000313" key="3">
    <source>
        <dbReference type="Proteomes" id="UP000707451"/>
    </source>
</evidence>
<accession>A0A9P7XJ49</accession>
<dbReference type="AlphaFoldDB" id="A0A9P7XJ49"/>
<proteinExistence type="predicted"/>
<gene>
    <name evidence="2" type="ORF">KI688_007856</name>
</gene>
<name>A0A9P7XJ49_9FUNG</name>
<evidence type="ECO:0000256" key="1">
    <source>
        <dbReference type="SAM" id="Phobius"/>
    </source>
</evidence>
<dbReference type="Proteomes" id="UP000707451">
    <property type="component" value="Unassembled WGS sequence"/>
</dbReference>
<keyword evidence="1" id="KW-0812">Transmembrane</keyword>